<organism evidence="1">
    <name type="scientific">Aedes albopictus</name>
    <name type="common">Asian tiger mosquito</name>
    <name type="synonym">Stegomyia albopicta</name>
    <dbReference type="NCBI Taxonomy" id="7160"/>
    <lineage>
        <taxon>Eukaryota</taxon>
        <taxon>Metazoa</taxon>
        <taxon>Ecdysozoa</taxon>
        <taxon>Arthropoda</taxon>
        <taxon>Hexapoda</taxon>
        <taxon>Insecta</taxon>
        <taxon>Pterygota</taxon>
        <taxon>Neoptera</taxon>
        <taxon>Endopterygota</taxon>
        <taxon>Diptera</taxon>
        <taxon>Nematocera</taxon>
        <taxon>Culicoidea</taxon>
        <taxon>Culicidae</taxon>
        <taxon>Culicinae</taxon>
        <taxon>Aedini</taxon>
        <taxon>Aedes</taxon>
        <taxon>Stegomyia</taxon>
    </lineage>
</organism>
<dbReference type="EMBL" id="GAPW01002043">
    <property type="protein sequence ID" value="JAC11555.1"/>
    <property type="molecule type" value="mRNA"/>
</dbReference>
<protein>
    <submittedName>
        <fullName evidence="1">Putative rte ele1 orf1-h 1e-60-j 4</fullName>
    </submittedName>
</protein>
<dbReference type="VEuPathDB" id="VectorBase:AALF008155"/>
<evidence type="ECO:0000313" key="1">
    <source>
        <dbReference type="EMBL" id="JAC11555.1"/>
    </source>
</evidence>
<reference evidence="1" key="1">
    <citation type="journal article" date="2014" name="PLoS Negl. Trop. Dis.">
        <title>Identification and characterization of seminal fluid proteins in the Asian tiger mosquito, Aedes albopictus.</title>
        <authorList>
            <person name="Boes K.E."/>
            <person name="Ribeiro J.M."/>
            <person name="Wong A."/>
            <person name="Harrington L.C."/>
            <person name="Wolfner M.F."/>
            <person name="Sirot L.K."/>
        </authorList>
    </citation>
    <scope>NUCLEOTIDE SEQUENCE</scope>
    <source>
        <tissue evidence="1">Reproductive organs</tissue>
    </source>
</reference>
<dbReference type="AlphaFoldDB" id="A0A023EQZ1"/>
<proteinExistence type="evidence at transcript level"/>
<dbReference type="PANTHER" id="PTHR33332">
    <property type="entry name" value="REVERSE TRANSCRIPTASE DOMAIN-CONTAINING PROTEIN"/>
    <property type="match status" value="1"/>
</dbReference>
<name>A0A023EQZ1_AEDAL</name>
<accession>A0A023EQZ1</accession>
<sequence length="375" mass="41935">MYNGVLTLQLPTGVKIVGFADDITLVVVGESLEAVEILATEAVDAVENWMQRKKLSIAHQKTELVLISNCKVVQKAAIIVGEHAIDSKRELKHLGVMIDDRLNFNSHVDYACGKAAKAITALSRIMPNNSAISSSKRRLLASVSTSILRYASPAWATATKTRRNRVQVCSTHRLMAMRVASAYRTISSDAVCVIAGMVPIVFVLEEDKECYEARGARGARKAARVVTMAKWQHEWNTTAKGRWTHRLIPNLVEWVNRDHGEVNFHLTQFLSGHGCFKKYLHRFGHAGSPFCPECGDVEESPEHVVFECPRFTVERSEMTAICGAGIRADNIVTRMCRDEACWNAVNAAVVKIMSFLQRKWREQQMNDRRDNPGQA</sequence>